<reference evidence="2 3" key="2">
    <citation type="submission" date="2017-10" db="EMBL/GenBank/DDBJ databases">
        <title>Extensive intraspecific genome diversity in a model arbuscular mycorrhizal fungus.</title>
        <authorList>
            <person name="Chen E.C.H."/>
            <person name="Morin E."/>
            <person name="Baudet D."/>
            <person name="Noel J."/>
            <person name="Ndikumana S."/>
            <person name="Charron P."/>
            <person name="St-Onge C."/>
            <person name="Giorgi J."/>
            <person name="Grigoriev I.V."/>
            <person name="Roux C."/>
            <person name="Martin F.M."/>
            <person name="Corradi N."/>
        </authorList>
    </citation>
    <scope>NUCLEOTIDE SEQUENCE [LARGE SCALE GENOMIC DNA]</scope>
    <source>
        <strain evidence="2 3">C2</strain>
    </source>
</reference>
<evidence type="ECO:0000313" key="3">
    <source>
        <dbReference type="Proteomes" id="UP000233469"/>
    </source>
</evidence>
<accession>A0A2N1MEM0</accession>
<dbReference type="EMBL" id="LLXL01002739">
    <property type="protein sequence ID" value="PKK60073.1"/>
    <property type="molecule type" value="Genomic_DNA"/>
</dbReference>
<feature type="compositionally biased region" description="Polar residues" evidence="1">
    <location>
        <begin position="132"/>
        <end position="143"/>
    </location>
</feature>
<evidence type="ECO:0000256" key="1">
    <source>
        <dbReference type="SAM" id="MobiDB-lite"/>
    </source>
</evidence>
<dbReference type="VEuPathDB" id="FungiDB:RhiirA1_478704"/>
<sequence length="426" mass="48503">MTIDELYRKILRIGRRANYKPEELRRKFLDALPLPWLEKAEDIGEHLPLDELAKKLYEIEFRRIARHKRDRISDPLVSQRASREIYEPSPVSAPQQQGISLEDMQKAIQNALAQQKTEYQSLLKKQKSDFQSQMAQQVTTPQTVEPVRQPKGPPSSLKIEEGLKNYYLAEFLKDLGVFSKEDLDSNYPRNNNSARFDRIEEGLDETHDAVNQLTNQFQKLNIRKCDICGETGHSKGSYPKRQIARSNFNRSYFKPLTPINFQNTPPGSNNEGDGYDEENNMWTGYDPPPKKTDPGSEFGGINDPAIKALGWKADKPSNFAIKGNSKHIIDSLGWYTDVPVTLKDKEDKTVTVIGNFVRIDNGEIELMLFFGMSNIRKQGSSSQESAKKGAGPIKDMAIRVKELEKALFFSIQSNLEIIGYYNALHA</sequence>
<evidence type="ECO:0000313" key="2">
    <source>
        <dbReference type="EMBL" id="PKK60073.1"/>
    </source>
</evidence>
<reference evidence="2 3" key="1">
    <citation type="submission" date="2016-04" db="EMBL/GenBank/DDBJ databases">
        <title>Genome analyses suggest a sexual origin of heterokaryosis in a supposedly ancient asexual fungus.</title>
        <authorList>
            <person name="Ropars J."/>
            <person name="Sedzielewska K."/>
            <person name="Noel J."/>
            <person name="Charron P."/>
            <person name="Farinelli L."/>
            <person name="Marton T."/>
            <person name="Kruger M."/>
            <person name="Pelin A."/>
            <person name="Brachmann A."/>
            <person name="Corradi N."/>
        </authorList>
    </citation>
    <scope>NUCLEOTIDE SEQUENCE [LARGE SCALE GENOMIC DNA]</scope>
    <source>
        <strain evidence="2 3">C2</strain>
    </source>
</reference>
<protein>
    <submittedName>
        <fullName evidence="2">Uncharacterized protein</fullName>
    </submittedName>
</protein>
<comment type="caution">
    <text evidence="2">The sequence shown here is derived from an EMBL/GenBank/DDBJ whole genome shotgun (WGS) entry which is preliminary data.</text>
</comment>
<dbReference type="Proteomes" id="UP000233469">
    <property type="component" value="Unassembled WGS sequence"/>
</dbReference>
<gene>
    <name evidence="2" type="ORF">RhiirC2_793873</name>
</gene>
<feature type="region of interest" description="Disordered" evidence="1">
    <location>
        <begin position="256"/>
        <end position="299"/>
    </location>
</feature>
<feature type="region of interest" description="Disordered" evidence="1">
    <location>
        <begin position="132"/>
        <end position="156"/>
    </location>
</feature>
<feature type="region of interest" description="Disordered" evidence="1">
    <location>
        <begin position="75"/>
        <end position="98"/>
    </location>
</feature>
<dbReference type="VEuPathDB" id="FungiDB:RhiirFUN_017871"/>
<dbReference type="VEuPathDB" id="FungiDB:RhiirFUN_020370"/>
<proteinExistence type="predicted"/>
<organism evidence="2 3">
    <name type="scientific">Rhizophagus irregularis</name>
    <dbReference type="NCBI Taxonomy" id="588596"/>
    <lineage>
        <taxon>Eukaryota</taxon>
        <taxon>Fungi</taxon>
        <taxon>Fungi incertae sedis</taxon>
        <taxon>Mucoromycota</taxon>
        <taxon>Glomeromycotina</taxon>
        <taxon>Glomeromycetes</taxon>
        <taxon>Glomerales</taxon>
        <taxon>Glomeraceae</taxon>
        <taxon>Rhizophagus</taxon>
    </lineage>
</organism>
<dbReference type="AlphaFoldDB" id="A0A2N1MEM0"/>
<dbReference type="VEuPathDB" id="FungiDB:FUN_016487"/>
<feature type="compositionally biased region" description="Polar residues" evidence="1">
    <location>
        <begin position="259"/>
        <end position="268"/>
    </location>
</feature>
<name>A0A2N1MEM0_9GLOM</name>